<dbReference type="GO" id="GO:0016491">
    <property type="term" value="F:oxidoreductase activity"/>
    <property type="evidence" value="ECO:0007669"/>
    <property type="project" value="InterPro"/>
</dbReference>
<evidence type="ECO:0000313" key="3">
    <source>
        <dbReference type="Proteomes" id="UP000269721"/>
    </source>
</evidence>
<dbReference type="PANTHER" id="PTHR22893">
    <property type="entry name" value="NADH OXIDOREDUCTASE-RELATED"/>
    <property type="match status" value="1"/>
</dbReference>
<dbReference type="GO" id="GO:0010181">
    <property type="term" value="F:FMN binding"/>
    <property type="evidence" value="ECO:0007669"/>
    <property type="project" value="InterPro"/>
</dbReference>
<dbReference type="InterPro" id="IPR001155">
    <property type="entry name" value="OxRdtase_FMN_N"/>
</dbReference>
<accession>A0A4P9W3Z6</accession>
<dbReference type="CDD" id="cd02933">
    <property type="entry name" value="OYE_like_FMN"/>
    <property type="match status" value="1"/>
</dbReference>
<dbReference type="SUPFAM" id="SSF51395">
    <property type="entry name" value="FMN-linked oxidoreductases"/>
    <property type="match status" value="1"/>
</dbReference>
<proteinExistence type="predicted"/>
<name>A0A4P9W3Z6_9FUNG</name>
<dbReference type="InterPro" id="IPR013785">
    <property type="entry name" value="Aldolase_TIM"/>
</dbReference>
<dbReference type="Pfam" id="PF00724">
    <property type="entry name" value="Oxidored_FMN"/>
    <property type="match status" value="1"/>
</dbReference>
<evidence type="ECO:0000259" key="1">
    <source>
        <dbReference type="Pfam" id="PF00724"/>
    </source>
</evidence>
<protein>
    <recommendedName>
        <fullName evidence="1">NADH:flavin oxidoreductase/NADH oxidase N-terminal domain-containing protein</fullName>
    </recommendedName>
</protein>
<dbReference type="PANTHER" id="PTHR22893:SF91">
    <property type="entry name" value="NADPH DEHYDROGENASE 2-RELATED"/>
    <property type="match status" value="1"/>
</dbReference>
<evidence type="ECO:0000313" key="2">
    <source>
        <dbReference type="EMBL" id="RKO85370.1"/>
    </source>
</evidence>
<keyword evidence="3" id="KW-1185">Reference proteome</keyword>
<dbReference type="OrthoDB" id="276546at2759"/>
<organism evidence="2 3">
    <name type="scientific">Blyttiomyces helicus</name>
    <dbReference type="NCBI Taxonomy" id="388810"/>
    <lineage>
        <taxon>Eukaryota</taxon>
        <taxon>Fungi</taxon>
        <taxon>Fungi incertae sedis</taxon>
        <taxon>Chytridiomycota</taxon>
        <taxon>Chytridiomycota incertae sedis</taxon>
        <taxon>Chytridiomycetes</taxon>
        <taxon>Chytridiomycetes incertae sedis</taxon>
        <taxon>Blyttiomyces</taxon>
    </lineage>
</organism>
<feature type="domain" description="NADH:flavin oxidoreductase/NADH oxidase N-terminal" evidence="1">
    <location>
        <begin position="5"/>
        <end position="319"/>
    </location>
</feature>
<sequence length="339" mass="37113">MTVSLASPLQLGSPSLKNRFVLVSLTRNRGYIPDDLNAEYYRQRAGAGLLLTECTAVEPMSSEWTNAPGIYSEKQIDGWKNVTDVVHGEGSIIFAQLWHAGRLTHPALQSGQPNVGPSAVGAKGGKFRQLVGEPGYVNPEAIDDPQYYIDLYRVPEQNAKSAGFDGVEIHSASGFLPHQFIDSIANQRTEKWGGSSENRARFPLEVVKAAIEGFDDASRVATKLAPSGGWNDMDDPEDVMIPTYSYLLTELDKLNLAYIQLVRHHLRTLIKNTRFLLNGDLSSTEAADLVASGSIDAAVFGRPFVANPDFPHCALNGLPLAQPNFATRYPKHGRRGYTD</sequence>
<dbReference type="AlphaFoldDB" id="A0A4P9W3Z6"/>
<dbReference type="EMBL" id="KZ999147">
    <property type="protein sequence ID" value="RKO85370.1"/>
    <property type="molecule type" value="Genomic_DNA"/>
</dbReference>
<reference evidence="3" key="1">
    <citation type="journal article" date="2018" name="Nat. Microbiol.">
        <title>Leveraging single-cell genomics to expand the fungal tree of life.</title>
        <authorList>
            <person name="Ahrendt S.R."/>
            <person name="Quandt C.A."/>
            <person name="Ciobanu D."/>
            <person name="Clum A."/>
            <person name="Salamov A."/>
            <person name="Andreopoulos B."/>
            <person name="Cheng J.F."/>
            <person name="Woyke T."/>
            <person name="Pelin A."/>
            <person name="Henrissat B."/>
            <person name="Reynolds N.K."/>
            <person name="Benny G.L."/>
            <person name="Smith M.E."/>
            <person name="James T.Y."/>
            <person name="Grigoriev I.V."/>
        </authorList>
    </citation>
    <scope>NUCLEOTIDE SEQUENCE [LARGE SCALE GENOMIC DNA]</scope>
</reference>
<dbReference type="Gene3D" id="3.20.20.70">
    <property type="entry name" value="Aldolase class I"/>
    <property type="match status" value="1"/>
</dbReference>
<gene>
    <name evidence="2" type="ORF">BDK51DRAFT_35902</name>
</gene>
<dbReference type="InterPro" id="IPR045247">
    <property type="entry name" value="Oye-like"/>
</dbReference>
<dbReference type="Proteomes" id="UP000269721">
    <property type="component" value="Unassembled WGS sequence"/>
</dbReference>